<evidence type="ECO:0000259" key="3">
    <source>
        <dbReference type="Pfam" id="PF07883"/>
    </source>
</evidence>
<dbReference type="AlphaFoldDB" id="A0A2G4YMG6"/>
<feature type="region of interest" description="Disordered" evidence="2">
    <location>
        <begin position="1"/>
        <end position="20"/>
    </location>
</feature>
<proteinExistence type="predicted"/>
<evidence type="ECO:0000256" key="2">
    <source>
        <dbReference type="SAM" id="MobiDB-lite"/>
    </source>
</evidence>
<dbReference type="GO" id="GO:0046872">
    <property type="term" value="F:metal ion binding"/>
    <property type="evidence" value="ECO:0007669"/>
    <property type="project" value="UniProtKB-KW"/>
</dbReference>
<dbReference type="PANTHER" id="PTHR35848:SF6">
    <property type="entry name" value="CUPIN TYPE-2 DOMAIN-CONTAINING PROTEIN"/>
    <property type="match status" value="1"/>
</dbReference>
<organism evidence="4 5">
    <name type="scientific">Paremcibacter congregatus</name>
    <dbReference type="NCBI Taxonomy" id="2043170"/>
    <lineage>
        <taxon>Bacteria</taxon>
        <taxon>Pseudomonadati</taxon>
        <taxon>Pseudomonadota</taxon>
        <taxon>Alphaproteobacteria</taxon>
        <taxon>Emcibacterales</taxon>
        <taxon>Emcibacteraceae</taxon>
        <taxon>Paremcibacter</taxon>
    </lineage>
</organism>
<dbReference type="Pfam" id="PF07883">
    <property type="entry name" value="Cupin_2"/>
    <property type="match status" value="1"/>
</dbReference>
<feature type="domain" description="Cupin type-2" evidence="3">
    <location>
        <begin position="48"/>
        <end position="119"/>
    </location>
</feature>
<protein>
    <recommendedName>
        <fullName evidence="3">Cupin type-2 domain-containing protein</fullName>
    </recommendedName>
</protein>
<dbReference type="Proteomes" id="UP000229730">
    <property type="component" value="Unassembled WGS sequence"/>
</dbReference>
<evidence type="ECO:0000256" key="1">
    <source>
        <dbReference type="ARBA" id="ARBA00022723"/>
    </source>
</evidence>
<gene>
    <name evidence="4" type="ORF">CRD36_18175</name>
</gene>
<sequence>MTRQKTSPLPRLNISAAKKTPVGDGKNFEATVRRFTGPLQMKNLGCGYIELAPGKKGWPYHLHYGNEEMFLIQQGTGLIRYDDEMYEITEGDVIYTPAGDGTAHQIINNSDQPLCYFAISTLQIPDICHYPDSRKYGAYYQDGTDDGIKSFIAKESSQVDYFEDEEDN</sequence>
<dbReference type="InterPro" id="IPR014710">
    <property type="entry name" value="RmlC-like_jellyroll"/>
</dbReference>
<keyword evidence="5" id="KW-1185">Reference proteome</keyword>
<keyword evidence="1" id="KW-0479">Metal-binding</keyword>
<evidence type="ECO:0000313" key="5">
    <source>
        <dbReference type="Proteomes" id="UP000229730"/>
    </source>
</evidence>
<evidence type="ECO:0000313" key="4">
    <source>
        <dbReference type="EMBL" id="PHZ83483.1"/>
    </source>
</evidence>
<dbReference type="InterPro" id="IPR011051">
    <property type="entry name" value="RmlC_Cupin_sf"/>
</dbReference>
<dbReference type="EMBL" id="PDEM01000033">
    <property type="protein sequence ID" value="PHZ83483.1"/>
    <property type="molecule type" value="Genomic_DNA"/>
</dbReference>
<dbReference type="InterPro" id="IPR051610">
    <property type="entry name" value="GPI/OXD"/>
</dbReference>
<dbReference type="OrthoDB" id="116921at2"/>
<reference evidence="4 5" key="1">
    <citation type="submission" date="2017-10" db="EMBL/GenBank/DDBJ databases">
        <title>Frigbacter circumglobatus gen. nov. sp. nov., isolated from sediment cultured in situ.</title>
        <authorList>
            <person name="Zhao Z."/>
        </authorList>
    </citation>
    <scope>NUCLEOTIDE SEQUENCE [LARGE SCALE GENOMIC DNA]</scope>
    <source>
        <strain evidence="4 5">ZYL</strain>
    </source>
</reference>
<dbReference type="Gene3D" id="2.60.120.10">
    <property type="entry name" value="Jelly Rolls"/>
    <property type="match status" value="1"/>
</dbReference>
<dbReference type="RefSeq" id="WP_099475376.1">
    <property type="nucleotide sequence ID" value="NZ_CP041025.1"/>
</dbReference>
<accession>A0A2G4YMG6</accession>
<dbReference type="InterPro" id="IPR013096">
    <property type="entry name" value="Cupin_2"/>
</dbReference>
<comment type="caution">
    <text evidence="4">The sequence shown here is derived from an EMBL/GenBank/DDBJ whole genome shotgun (WGS) entry which is preliminary data.</text>
</comment>
<dbReference type="SUPFAM" id="SSF51182">
    <property type="entry name" value="RmlC-like cupins"/>
    <property type="match status" value="1"/>
</dbReference>
<name>A0A2G4YMG6_9PROT</name>
<dbReference type="PANTHER" id="PTHR35848">
    <property type="entry name" value="OXALATE-BINDING PROTEIN"/>
    <property type="match status" value="1"/>
</dbReference>
<dbReference type="CDD" id="cd02224">
    <property type="entry name" value="cupin_SPO2919-like"/>
    <property type="match status" value="1"/>
</dbReference>
<dbReference type="InParanoid" id="A0A2G4YMG6"/>